<organism evidence="4 5">
    <name type="scientific">Metarhizium album (strain ARSEF 1941)</name>
    <dbReference type="NCBI Taxonomy" id="1081103"/>
    <lineage>
        <taxon>Eukaryota</taxon>
        <taxon>Fungi</taxon>
        <taxon>Dikarya</taxon>
        <taxon>Ascomycota</taxon>
        <taxon>Pezizomycotina</taxon>
        <taxon>Sordariomycetes</taxon>
        <taxon>Hypocreomycetidae</taxon>
        <taxon>Hypocreales</taxon>
        <taxon>Clavicipitaceae</taxon>
        <taxon>Metarhizium</taxon>
    </lineage>
</organism>
<feature type="signal peptide" evidence="2">
    <location>
        <begin position="1"/>
        <end position="21"/>
    </location>
</feature>
<dbReference type="Pfam" id="PF11790">
    <property type="entry name" value="Glyco_hydro_cc"/>
    <property type="match status" value="1"/>
</dbReference>
<dbReference type="Gene3D" id="3.20.20.80">
    <property type="entry name" value="Glycosidases"/>
    <property type="match status" value="1"/>
</dbReference>
<dbReference type="GO" id="GO:0009277">
    <property type="term" value="C:fungal-type cell wall"/>
    <property type="evidence" value="ECO:0007669"/>
    <property type="project" value="TreeGrafter"/>
</dbReference>
<dbReference type="PANTHER" id="PTHR34154:SF10">
    <property type="entry name" value="ASL1-LIKE GLYCOSYL HYDROLASE CATALYTIC DOMAIN-CONTAINING PROTEIN"/>
    <property type="match status" value="1"/>
</dbReference>
<dbReference type="GeneID" id="63735437"/>
<dbReference type="GO" id="GO:0016787">
    <property type="term" value="F:hydrolase activity"/>
    <property type="evidence" value="ECO:0007669"/>
    <property type="project" value="UniProtKB-KW"/>
</dbReference>
<comment type="caution">
    <text evidence="4">The sequence shown here is derived from an EMBL/GenBank/DDBJ whole genome shotgun (WGS) entry which is preliminary data.</text>
</comment>
<keyword evidence="5" id="KW-1185">Reference proteome</keyword>
<keyword evidence="4" id="KW-0378">Hydrolase</keyword>
<gene>
    <name evidence="4" type="ORF">MAM_00982</name>
</gene>
<protein>
    <submittedName>
        <fullName evidence="4">Glycoside hydrolase, superfamily</fullName>
    </submittedName>
</protein>
<dbReference type="RefSeq" id="XP_040683046.1">
    <property type="nucleotide sequence ID" value="XM_040819781.1"/>
</dbReference>
<evidence type="ECO:0000259" key="3">
    <source>
        <dbReference type="Pfam" id="PF11790"/>
    </source>
</evidence>
<dbReference type="InterPro" id="IPR024655">
    <property type="entry name" value="Asl1_glyco_hydro_catalytic"/>
</dbReference>
<dbReference type="SUPFAM" id="SSF51445">
    <property type="entry name" value="(Trans)glycosidases"/>
    <property type="match status" value="1"/>
</dbReference>
<sequence>MYANKVSALVGALAVIGSTSALSLHRHGHRLQKKHVVIDRVTDVVTVYVTREDDLPQSTVETNTGTVTSQHVVVTPTPKMDAVANFPALAPGSNSAPAASPSTSLATEVKPAPPTASTGLAPQVQPAPPTSQVKSAPISDSGGGGSGSSNGPLFSGKRGLAYNDASLANLFGKSCKPGACGWAYNWGDSPGSLDPAYSFIPMLWGDKGDNLQRWGTSCSKGIGAKAVFSFNEPDNSGQATMSAEDAARLHTQYMNPCSGKGPLVGAPAVTNSQNDGEGLNWLDKFVTACKIQGCKYDFCNVHWYSPASEFDSLFAHLDDAHQRCGNKSIFLTEFAPAGSPAEVDIFMRKAMQKLESVEYLLGYAYFMIRPNSLMSTLTSLSSVGNIFASA</sequence>
<dbReference type="AlphaFoldDB" id="A0A0B2X9I6"/>
<reference evidence="4 5" key="1">
    <citation type="journal article" date="2014" name="Proc. Natl. Acad. Sci. U.S.A.">
        <title>Trajectory and genomic determinants of fungal-pathogen speciation and host adaptation.</title>
        <authorList>
            <person name="Hu X."/>
            <person name="Xiao G."/>
            <person name="Zheng P."/>
            <person name="Shang Y."/>
            <person name="Su Y."/>
            <person name="Zhang X."/>
            <person name="Liu X."/>
            <person name="Zhan S."/>
            <person name="St Leger R.J."/>
            <person name="Wang C."/>
        </authorList>
    </citation>
    <scope>NUCLEOTIDE SEQUENCE [LARGE SCALE GENOMIC DNA]</scope>
    <source>
        <strain evidence="4 5">ARSEF 1941</strain>
    </source>
</reference>
<dbReference type="InterPro" id="IPR017853">
    <property type="entry name" value="GH"/>
</dbReference>
<evidence type="ECO:0000256" key="1">
    <source>
        <dbReference type="SAM" id="MobiDB-lite"/>
    </source>
</evidence>
<feature type="domain" description="Asl1-like glycosyl hydrolase catalytic" evidence="3">
    <location>
        <begin position="159"/>
        <end position="386"/>
    </location>
</feature>
<dbReference type="HOGENOM" id="CLU_040908_4_1_1"/>
<evidence type="ECO:0000313" key="5">
    <source>
        <dbReference type="Proteomes" id="UP000030816"/>
    </source>
</evidence>
<feature type="region of interest" description="Disordered" evidence="1">
    <location>
        <begin position="91"/>
        <end position="152"/>
    </location>
</feature>
<dbReference type="OrthoDB" id="43654at2759"/>
<dbReference type="GO" id="GO:0071966">
    <property type="term" value="P:fungal-type cell wall polysaccharide metabolic process"/>
    <property type="evidence" value="ECO:0007669"/>
    <property type="project" value="TreeGrafter"/>
</dbReference>
<feature type="compositionally biased region" description="Low complexity" evidence="1">
    <location>
        <begin position="91"/>
        <end position="107"/>
    </location>
</feature>
<dbReference type="InterPro" id="IPR053183">
    <property type="entry name" value="ASL1"/>
</dbReference>
<proteinExistence type="predicted"/>
<dbReference type="STRING" id="1081103.A0A0B2X9I6"/>
<dbReference type="EMBL" id="AZHE01000001">
    <property type="protein sequence ID" value="KHO01981.1"/>
    <property type="molecule type" value="Genomic_DNA"/>
</dbReference>
<name>A0A0B2X9I6_METAS</name>
<dbReference type="PANTHER" id="PTHR34154">
    <property type="entry name" value="ALKALI-SENSITIVE LINKAGE PROTEIN 1"/>
    <property type="match status" value="1"/>
</dbReference>
<accession>A0A0B2X9I6</accession>
<feature type="chain" id="PRO_5002079036" evidence="2">
    <location>
        <begin position="22"/>
        <end position="390"/>
    </location>
</feature>
<keyword evidence="2" id="KW-0732">Signal</keyword>
<evidence type="ECO:0000313" key="4">
    <source>
        <dbReference type="EMBL" id="KHO01981.1"/>
    </source>
</evidence>
<evidence type="ECO:0000256" key="2">
    <source>
        <dbReference type="SAM" id="SignalP"/>
    </source>
</evidence>
<dbReference type="Proteomes" id="UP000030816">
    <property type="component" value="Unassembled WGS sequence"/>
</dbReference>